<dbReference type="InterPro" id="IPR009569">
    <property type="entry name" value="AA_synth_put"/>
</dbReference>
<evidence type="ECO:0000313" key="1">
    <source>
        <dbReference type="EMBL" id="MBM7572699.1"/>
    </source>
</evidence>
<evidence type="ECO:0000313" key="2">
    <source>
        <dbReference type="Proteomes" id="UP001296943"/>
    </source>
</evidence>
<evidence type="ECO:0008006" key="3">
    <source>
        <dbReference type="Google" id="ProtNLM"/>
    </source>
</evidence>
<dbReference type="Pfam" id="PF06684">
    <property type="entry name" value="AA_synth"/>
    <property type="match status" value="1"/>
</dbReference>
<gene>
    <name evidence="1" type="ORF">JOC48_003230</name>
</gene>
<dbReference type="InterPro" id="IPR035936">
    <property type="entry name" value="BB2672"/>
</dbReference>
<reference evidence="1 2" key="1">
    <citation type="submission" date="2021-01" db="EMBL/GenBank/DDBJ databases">
        <title>Genomic Encyclopedia of Type Strains, Phase IV (KMG-IV): sequencing the most valuable type-strain genomes for metagenomic binning, comparative biology and taxonomic classification.</title>
        <authorList>
            <person name="Goeker M."/>
        </authorList>
    </citation>
    <scope>NUCLEOTIDE SEQUENCE [LARGE SCALE GENOMIC DNA]</scope>
    <source>
        <strain evidence="1 2">DSM 23711</strain>
    </source>
</reference>
<sequence>MEVNIRKIVTYTEKIYKEGGASLERPIKIATAMAVIKNPYANQPFQEDLSELIDSHCPVLGDMLGKEAVELLNEEVEAYGKGALVGTSGEIEHASALIHSLKFGNPFRQLVNGESLLPSSEKRGVTGSSIDLAIKHKTDPKIRSHHQTFEVRIPDAPLPDEIVVICVVASSGRPHPRIGSLHDELGEK</sequence>
<organism evidence="1 2">
    <name type="scientific">Aquibacillus albus</name>
    <dbReference type="NCBI Taxonomy" id="1168171"/>
    <lineage>
        <taxon>Bacteria</taxon>
        <taxon>Bacillati</taxon>
        <taxon>Bacillota</taxon>
        <taxon>Bacilli</taxon>
        <taxon>Bacillales</taxon>
        <taxon>Bacillaceae</taxon>
        <taxon>Aquibacillus</taxon>
    </lineage>
</organism>
<comment type="caution">
    <text evidence="1">The sequence shown here is derived from an EMBL/GenBank/DDBJ whole genome shotgun (WGS) entry which is preliminary data.</text>
</comment>
<dbReference type="EMBL" id="JAFBDR010000020">
    <property type="protein sequence ID" value="MBM7572699.1"/>
    <property type="molecule type" value="Genomic_DNA"/>
</dbReference>
<name>A0ABS2N3N8_9BACI</name>
<dbReference type="RefSeq" id="WP_204501290.1">
    <property type="nucleotide sequence ID" value="NZ_JAFBDR010000020.1"/>
</dbReference>
<dbReference type="Gene3D" id="3.30.1330.110">
    <property type="entry name" value="BB2672"/>
    <property type="match status" value="1"/>
</dbReference>
<keyword evidence="2" id="KW-1185">Reference proteome</keyword>
<accession>A0ABS2N3N8</accession>
<dbReference type="SUPFAM" id="SSF160519">
    <property type="entry name" value="BB2672-like"/>
    <property type="match status" value="1"/>
</dbReference>
<protein>
    <recommendedName>
        <fullName evidence="3">Amino acid synthesis family protein</fullName>
    </recommendedName>
</protein>
<dbReference type="Proteomes" id="UP001296943">
    <property type="component" value="Unassembled WGS sequence"/>
</dbReference>
<proteinExistence type="predicted"/>